<sequence length="84" mass="9204">MQPISTETHRRYERMAEQLALMPDVIARLLVAHGADASGRCRGCTRGGTGYPAAKHPCALHRLALMALAVRKQRALDSRPVVAR</sequence>
<dbReference type="RefSeq" id="WP_343947139.1">
    <property type="nucleotide sequence ID" value="NZ_BAAAHP010000352.1"/>
</dbReference>
<gene>
    <name evidence="1" type="ORF">GCM10009559_80130</name>
</gene>
<keyword evidence="2" id="KW-1185">Reference proteome</keyword>
<reference evidence="1 2" key="1">
    <citation type="journal article" date="2019" name="Int. J. Syst. Evol. Microbiol.">
        <title>The Global Catalogue of Microorganisms (GCM) 10K type strain sequencing project: providing services to taxonomists for standard genome sequencing and annotation.</title>
        <authorList>
            <consortium name="The Broad Institute Genomics Platform"/>
            <consortium name="The Broad Institute Genome Sequencing Center for Infectious Disease"/>
            <person name="Wu L."/>
            <person name="Ma J."/>
        </authorList>
    </citation>
    <scope>NUCLEOTIDE SEQUENCE [LARGE SCALE GENOMIC DNA]</scope>
    <source>
        <strain evidence="1 2">JCM 11117</strain>
    </source>
</reference>
<comment type="caution">
    <text evidence="1">The sequence shown here is derived from an EMBL/GenBank/DDBJ whole genome shotgun (WGS) entry which is preliminary data.</text>
</comment>
<dbReference type="EMBL" id="BAAAHP010000352">
    <property type="protein sequence ID" value="GAA0909909.1"/>
    <property type="molecule type" value="Genomic_DNA"/>
</dbReference>
<proteinExistence type="predicted"/>
<protein>
    <submittedName>
        <fullName evidence="1">Uncharacterized protein</fullName>
    </submittedName>
</protein>
<organism evidence="1 2">
    <name type="scientific">Pseudonocardia zijingensis</name>
    <dbReference type="NCBI Taxonomy" id="153376"/>
    <lineage>
        <taxon>Bacteria</taxon>
        <taxon>Bacillati</taxon>
        <taxon>Actinomycetota</taxon>
        <taxon>Actinomycetes</taxon>
        <taxon>Pseudonocardiales</taxon>
        <taxon>Pseudonocardiaceae</taxon>
        <taxon>Pseudonocardia</taxon>
    </lineage>
</organism>
<name>A0ABN1NJ63_9PSEU</name>
<evidence type="ECO:0000313" key="1">
    <source>
        <dbReference type="EMBL" id="GAA0909909.1"/>
    </source>
</evidence>
<evidence type="ECO:0000313" key="2">
    <source>
        <dbReference type="Proteomes" id="UP001499967"/>
    </source>
</evidence>
<dbReference type="Proteomes" id="UP001499967">
    <property type="component" value="Unassembled WGS sequence"/>
</dbReference>
<accession>A0ABN1NJ63</accession>